<keyword evidence="3" id="KW-1185">Reference proteome</keyword>
<proteinExistence type="predicted"/>
<sequence>MDLALRLQQRIFTSEFVQEVVSNQESPTFVLRDNVNTDSTQRPSSKSKPYWGTYEVSPDIERLLLRQRKAPSSSKSRPTTASIAPIRPRTTRTTKRVVLAAPPSPPRRQHDNDQHLAWAARISELYHSTALEQ</sequence>
<feature type="compositionally biased region" description="Polar residues" evidence="1">
    <location>
        <begin position="70"/>
        <end position="82"/>
    </location>
</feature>
<accession>A0A225V7N2</accession>
<dbReference type="EMBL" id="NBNE01006608">
    <property type="protein sequence ID" value="OWZ01786.1"/>
    <property type="molecule type" value="Genomic_DNA"/>
</dbReference>
<protein>
    <submittedName>
        <fullName evidence="2">Uncharacterized protein</fullName>
    </submittedName>
</protein>
<feature type="compositionally biased region" description="Polar residues" evidence="1">
    <location>
        <begin position="34"/>
        <end position="47"/>
    </location>
</feature>
<dbReference type="AlphaFoldDB" id="A0A225V7N2"/>
<feature type="region of interest" description="Disordered" evidence="1">
    <location>
        <begin position="67"/>
        <end position="112"/>
    </location>
</feature>
<evidence type="ECO:0000256" key="1">
    <source>
        <dbReference type="SAM" id="MobiDB-lite"/>
    </source>
</evidence>
<comment type="caution">
    <text evidence="2">The sequence shown here is derived from an EMBL/GenBank/DDBJ whole genome shotgun (WGS) entry which is preliminary data.</text>
</comment>
<dbReference type="Proteomes" id="UP000198211">
    <property type="component" value="Unassembled WGS sequence"/>
</dbReference>
<name>A0A225V7N2_9STRA</name>
<gene>
    <name evidence="2" type="ORF">PHMEG_00026766</name>
</gene>
<evidence type="ECO:0000313" key="3">
    <source>
        <dbReference type="Proteomes" id="UP000198211"/>
    </source>
</evidence>
<organism evidence="2 3">
    <name type="scientific">Phytophthora megakarya</name>
    <dbReference type="NCBI Taxonomy" id="4795"/>
    <lineage>
        <taxon>Eukaryota</taxon>
        <taxon>Sar</taxon>
        <taxon>Stramenopiles</taxon>
        <taxon>Oomycota</taxon>
        <taxon>Peronosporomycetes</taxon>
        <taxon>Peronosporales</taxon>
        <taxon>Peronosporaceae</taxon>
        <taxon>Phytophthora</taxon>
    </lineage>
</organism>
<evidence type="ECO:0000313" key="2">
    <source>
        <dbReference type="EMBL" id="OWZ01786.1"/>
    </source>
</evidence>
<feature type="region of interest" description="Disordered" evidence="1">
    <location>
        <begin position="31"/>
        <end position="53"/>
    </location>
</feature>
<dbReference type="OrthoDB" id="168452at2759"/>
<reference evidence="3" key="1">
    <citation type="submission" date="2017-03" db="EMBL/GenBank/DDBJ databases">
        <title>Phytopthora megakarya and P. palmivora, two closely related causual agents of cacao black pod achieved similar genome size and gene model numbers by different mechanisms.</title>
        <authorList>
            <person name="Ali S."/>
            <person name="Shao J."/>
            <person name="Larry D.J."/>
            <person name="Kronmiller B."/>
            <person name="Shen D."/>
            <person name="Strem M.D."/>
            <person name="Melnick R.L."/>
            <person name="Guiltinan M.J."/>
            <person name="Tyler B.M."/>
            <person name="Meinhardt L.W."/>
            <person name="Bailey B.A."/>
        </authorList>
    </citation>
    <scope>NUCLEOTIDE SEQUENCE [LARGE SCALE GENOMIC DNA]</scope>
    <source>
        <strain evidence="3">zdho120</strain>
    </source>
</reference>